<protein>
    <recommendedName>
        <fullName evidence="5">Complex 1 LYR protein domain-containing protein</fullName>
    </recommendedName>
</protein>
<keyword evidence="2" id="KW-0496">Mitochondrion</keyword>
<dbReference type="GO" id="GO:0034553">
    <property type="term" value="P:mitochondrial respiratory chain complex II assembly"/>
    <property type="evidence" value="ECO:0007669"/>
    <property type="project" value="InterPro"/>
</dbReference>
<dbReference type="FunCoup" id="A0A067NFL6">
    <property type="interactions" value="144"/>
</dbReference>
<dbReference type="EMBL" id="KL198010">
    <property type="protein sequence ID" value="KDQ25765.1"/>
    <property type="molecule type" value="Genomic_DNA"/>
</dbReference>
<evidence type="ECO:0000256" key="4">
    <source>
        <dbReference type="ARBA" id="ARBA00025715"/>
    </source>
</evidence>
<dbReference type="InterPro" id="IPR045295">
    <property type="entry name" value="Complex1_LYR_SDHAF1_LYRM8"/>
</dbReference>
<dbReference type="AlphaFoldDB" id="A0A067NFL6"/>
<evidence type="ECO:0000313" key="6">
    <source>
        <dbReference type="EMBL" id="KDQ25765.1"/>
    </source>
</evidence>
<sequence length="101" mass="11774">MASRKSGLQKEVLALYRRALRMASAKPPSAQPKFFLFVRFTFRQQSDSVSSRDVAAIEHLIRKGRRQIEAFEDKSVKDCWVSAEMKHWESTHRGYTPWTQS</sequence>
<dbReference type="InterPro" id="IPR008011">
    <property type="entry name" value="Complex1_LYR_dom"/>
</dbReference>
<evidence type="ECO:0000256" key="1">
    <source>
        <dbReference type="ARBA" id="ARBA00004305"/>
    </source>
</evidence>
<proteinExistence type="inferred from homology"/>
<feature type="domain" description="Complex 1 LYR protein" evidence="5">
    <location>
        <begin position="10"/>
        <end position="69"/>
    </location>
</feature>
<accession>A0A067NFL6</accession>
<keyword evidence="3" id="KW-0143">Chaperone</keyword>
<reference evidence="7" key="1">
    <citation type="journal article" date="2014" name="Proc. Natl. Acad. Sci. U.S.A.">
        <title>Extensive sampling of basidiomycete genomes demonstrates inadequacy of the white-rot/brown-rot paradigm for wood decay fungi.</title>
        <authorList>
            <person name="Riley R."/>
            <person name="Salamov A.A."/>
            <person name="Brown D.W."/>
            <person name="Nagy L.G."/>
            <person name="Floudas D."/>
            <person name="Held B.W."/>
            <person name="Levasseur A."/>
            <person name="Lombard V."/>
            <person name="Morin E."/>
            <person name="Otillar R."/>
            <person name="Lindquist E.A."/>
            <person name="Sun H."/>
            <person name="LaButti K.M."/>
            <person name="Schmutz J."/>
            <person name="Jabbour D."/>
            <person name="Luo H."/>
            <person name="Baker S.E."/>
            <person name="Pisabarro A.G."/>
            <person name="Walton J.D."/>
            <person name="Blanchette R.A."/>
            <person name="Henrissat B."/>
            <person name="Martin F."/>
            <person name="Cullen D."/>
            <person name="Hibbett D.S."/>
            <person name="Grigoriev I.V."/>
        </authorList>
    </citation>
    <scope>NUCLEOTIDE SEQUENCE [LARGE SCALE GENOMIC DNA]</scope>
    <source>
        <strain evidence="7">PC15</strain>
    </source>
</reference>
<organism evidence="6 7">
    <name type="scientific">Pleurotus ostreatus (strain PC15)</name>
    <name type="common">Oyster mushroom</name>
    <dbReference type="NCBI Taxonomy" id="1137138"/>
    <lineage>
        <taxon>Eukaryota</taxon>
        <taxon>Fungi</taxon>
        <taxon>Dikarya</taxon>
        <taxon>Basidiomycota</taxon>
        <taxon>Agaricomycotina</taxon>
        <taxon>Agaricomycetes</taxon>
        <taxon>Agaricomycetidae</taxon>
        <taxon>Agaricales</taxon>
        <taxon>Pleurotineae</taxon>
        <taxon>Pleurotaceae</taxon>
        <taxon>Pleurotus</taxon>
    </lineage>
</organism>
<dbReference type="InParanoid" id="A0A067NFL6"/>
<evidence type="ECO:0000259" key="5">
    <source>
        <dbReference type="Pfam" id="PF05347"/>
    </source>
</evidence>
<dbReference type="PANTHER" id="PTHR13675">
    <property type="entry name" value="LYR MOTIF-CONTAINING PROTEIN 2"/>
    <property type="match status" value="1"/>
</dbReference>
<dbReference type="GO" id="GO:0005759">
    <property type="term" value="C:mitochondrial matrix"/>
    <property type="evidence" value="ECO:0007669"/>
    <property type="project" value="UniProtKB-SubCell"/>
</dbReference>
<dbReference type="HOGENOM" id="CLU_154777_1_0_1"/>
<dbReference type="PANTHER" id="PTHR13675:SF1">
    <property type="entry name" value="SUCCINATE DEHYDROGENASE ASSEMBLY FACTOR 1, MITOCHONDRIAL"/>
    <property type="match status" value="1"/>
</dbReference>
<dbReference type="VEuPathDB" id="FungiDB:PLEOSDRAFT_1045129"/>
<dbReference type="CDD" id="cd20268">
    <property type="entry name" value="Complex1_LYR_SDHAF1_LYRM8"/>
    <property type="match status" value="1"/>
</dbReference>
<evidence type="ECO:0000313" key="7">
    <source>
        <dbReference type="Proteomes" id="UP000027073"/>
    </source>
</evidence>
<comment type="subcellular location">
    <subcellularLocation>
        <location evidence="1">Mitochondrion matrix</location>
    </subcellularLocation>
</comment>
<evidence type="ECO:0000256" key="2">
    <source>
        <dbReference type="ARBA" id="ARBA00023128"/>
    </source>
</evidence>
<dbReference type="Pfam" id="PF05347">
    <property type="entry name" value="Complex1_LYR"/>
    <property type="match status" value="1"/>
</dbReference>
<name>A0A067NFL6_PLEO1</name>
<dbReference type="STRING" id="1137138.A0A067NFL6"/>
<dbReference type="Proteomes" id="UP000027073">
    <property type="component" value="Unassembled WGS sequence"/>
</dbReference>
<evidence type="ECO:0000256" key="3">
    <source>
        <dbReference type="ARBA" id="ARBA00023186"/>
    </source>
</evidence>
<gene>
    <name evidence="6" type="ORF">PLEOSDRAFT_1045129</name>
</gene>
<comment type="similarity">
    <text evidence="4">Belongs to the complex I LYR family. SDHAF1 subfamily.</text>
</comment>
<dbReference type="OrthoDB" id="273010at2759"/>